<evidence type="ECO:0008006" key="3">
    <source>
        <dbReference type="Google" id="ProtNLM"/>
    </source>
</evidence>
<dbReference type="EMBL" id="CAJHCQ010000014">
    <property type="protein sequence ID" value="CAD6549948.1"/>
    <property type="molecule type" value="Genomic_DNA"/>
</dbReference>
<comment type="caution">
    <text evidence="1">The sequence shown here is derived from an EMBL/GenBank/DDBJ whole genome shotgun (WGS) entry which is preliminary data.</text>
</comment>
<sequence>MKKIVLGTVTVSLLGGCTTEMESAAQQDRQTFLACKAANPTTWGDKCNGELQMYQTTSLAAETDSARRAQTMNAIGAGLLAGAAAVAAGAAAAEASRPVYVMQPVYVQPVVVCRWRC</sequence>
<evidence type="ECO:0000313" key="1">
    <source>
        <dbReference type="EMBL" id="CAD6549948.1"/>
    </source>
</evidence>
<accession>A0ABM8NYW2</accession>
<gene>
    <name evidence="1" type="ORF">LMG27952_04944</name>
</gene>
<evidence type="ECO:0000313" key="2">
    <source>
        <dbReference type="Proteomes" id="UP000656319"/>
    </source>
</evidence>
<dbReference type="PROSITE" id="PS51257">
    <property type="entry name" value="PROKAR_LIPOPROTEIN"/>
    <property type="match status" value="1"/>
</dbReference>
<reference evidence="1 2" key="1">
    <citation type="submission" date="2020-10" db="EMBL/GenBank/DDBJ databases">
        <authorList>
            <person name="Peeters C."/>
        </authorList>
    </citation>
    <scope>NUCLEOTIDE SEQUENCE [LARGE SCALE GENOMIC DNA]</scope>
    <source>
        <strain evidence="1 2">LMG 27952</strain>
    </source>
</reference>
<proteinExistence type="predicted"/>
<name>A0ABM8NYW2_9BURK</name>
<dbReference type="Proteomes" id="UP000656319">
    <property type="component" value="Unassembled WGS sequence"/>
</dbReference>
<keyword evidence="2" id="KW-1185">Reference proteome</keyword>
<organism evidence="1 2">
    <name type="scientific">Paraburkholderia hiiakae</name>
    <dbReference type="NCBI Taxonomy" id="1081782"/>
    <lineage>
        <taxon>Bacteria</taxon>
        <taxon>Pseudomonadati</taxon>
        <taxon>Pseudomonadota</taxon>
        <taxon>Betaproteobacteria</taxon>
        <taxon>Burkholderiales</taxon>
        <taxon>Burkholderiaceae</taxon>
        <taxon>Paraburkholderia</taxon>
    </lineage>
</organism>
<protein>
    <recommendedName>
        <fullName evidence="3">Lipoprotein</fullName>
    </recommendedName>
</protein>